<dbReference type="Gene3D" id="3.40.50.720">
    <property type="entry name" value="NAD(P)-binding Rossmann-like Domain"/>
    <property type="match status" value="1"/>
</dbReference>
<dbReference type="STRING" id="576137.A0A1L7WET4"/>
<evidence type="ECO:0000259" key="2">
    <source>
        <dbReference type="Pfam" id="PF09130"/>
    </source>
</evidence>
<feature type="region of interest" description="Disordered" evidence="1">
    <location>
        <begin position="128"/>
        <end position="181"/>
    </location>
</feature>
<reference evidence="3 4" key="1">
    <citation type="submission" date="2016-03" db="EMBL/GenBank/DDBJ databases">
        <authorList>
            <person name="Ploux O."/>
        </authorList>
    </citation>
    <scope>NUCLEOTIDE SEQUENCE [LARGE SCALE GENOMIC DNA]</scope>
    <source>
        <strain evidence="3 4">UAMH 11012</strain>
    </source>
</reference>
<evidence type="ECO:0000313" key="3">
    <source>
        <dbReference type="EMBL" id="CZR51248.1"/>
    </source>
</evidence>
<evidence type="ECO:0000313" key="4">
    <source>
        <dbReference type="Proteomes" id="UP000184330"/>
    </source>
</evidence>
<protein>
    <recommendedName>
        <fullName evidence="2">Phosphogluconate dehydrogenase NAD-binding putative C-terminal domain-containing protein</fullName>
    </recommendedName>
</protein>
<evidence type="ECO:0000256" key="1">
    <source>
        <dbReference type="SAM" id="MobiDB-lite"/>
    </source>
</evidence>
<dbReference type="AlphaFoldDB" id="A0A1L7WET4"/>
<dbReference type="OrthoDB" id="9988102at2759"/>
<keyword evidence="4" id="KW-1185">Reference proteome</keyword>
<dbReference type="InterPro" id="IPR036291">
    <property type="entry name" value="NAD(P)-bd_dom_sf"/>
</dbReference>
<feature type="compositionally biased region" description="Polar residues" evidence="1">
    <location>
        <begin position="153"/>
        <end position="170"/>
    </location>
</feature>
<dbReference type="SUPFAM" id="SSF51735">
    <property type="entry name" value="NAD(P)-binding Rossmann-fold domains"/>
    <property type="match status" value="1"/>
</dbReference>
<accession>A0A1L7WET4</accession>
<feature type="region of interest" description="Disordered" evidence="1">
    <location>
        <begin position="318"/>
        <end position="350"/>
    </location>
</feature>
<dbReference type="EMBL" id="FJOG01000001">
    <property type="protein sequence ID" value="CZR51248.1"/>
    <property type="molecule type" value="Genomic_DNA"/>
</dbReference>
<name>A0A1L7WET4_9HELO</name>
<dbReference type="InterPro" id="IPR013328">
    <property type="entry name" value="6PGD_dom2"/>
</dbReference>
<feature type="domain" description="Phosphogluconate dehydrogenase NAD-binding putative C-terminal" evidence="2">
    <location>
        <begin position="227"/>
        <end position="311"/>
    </location>
</feature>
<dbReference type="SUPFAM" id="SSF48179">
    <property type="entry name" value="6-phosphogluconate dehydrogenase C-terminal domain-like"/>
    <property type="match status" value="1"/>
</dbReference>
<dbReference type="InterPro" id="IPR015814">
    <property type="entry name" value="Pgluconate_DH_NAD-bd_C"/>
</dbReference>
<proteinExistence type="predicted"/>
<organism evidence="3 4">
    <name type="scientific">Phialocephala subalpina</name>
    <dbReference type="NCBI Taxonomy" id="576137"/>
    <lineage>
        <taxon>Eukaryota</taxon>
        <taxon>Fungi</taxon>
        <taxon>Dikarya</taxon>
        <taxon>Ascomycota</taxon>
        <taxon>Pezizomycotina</taxon>
        <taxon>Leotiomycetes</taxon>
        <taxon>Helotiales</taxon>
        <taxon>Mollisiaceae</taxon>
        <taxon>Phialocephala</taxon>
        <taxon>Phialocephala fortinii species complex</taxon>
    </lineage>
</organism>
<dbReference type="Gene3D" id="1.10.1040.10">
    <property type="entry name" value="N-(1-d-carboxylethyl)-l-norvaline Dehydrogenase, domain 2"/>
    <property type="match status" value="1"/>
</dbReference>
<dbReference type="Pfam" id="PF09130">
    <property type="entry name" value="DUF1932"/>
    <property type="match status" value="1"/>
</dbReference>
<gene>
    <name evidence="3" type="ORF">PAC_01123</name>
</gene>
<sequence>MPPLATVGILSIGEMGMGVAKLLIAHNFRVVTNIEGRSADTHARVQSAKIESLPSDSSLVSASDYILSIVPPRDAFATAKRISTAITALPSPKPTPLYYLDLNAISPRSAREIAILFSSTPSITLVDGGIIGGAPSPKDPSLDPSPPPPRLGTSINPETTHPWNRPSVPTSGPHPLASAPVSGKDLAETLNVRHISDEIGSASGLKCCFASTTKGFTALCLQAFTTASNLGVFDELQKEMETKIPGLWKSSGGISSMPPKAYRWVKEMEEIAVTHAEDGGFEGGSGLAGSQGAGKGGVGIFDAVAEVYRAVAEDTVLGEEKTERRKRGRTREDVASAMGEGLKEKRKKTA</sequence>
<dbReference type="Proteomes" id="UP000184330">
    <property type="component" value="Unassembled WGS sequence"/>
</dbReference>
<dbReference type="InterPro" id="IPR008927">
    <property type="entry name" value="6-PGluconate_DH-like_C_sf"/>
</dbReference>